<gene>
    <name evidence="2" type="ORF">RJ641_015864</name>
</gene>
<keyword evidence="3" id="KW-1185">Reference proteome</keyword>
<keyword evidence="1" id="KW-0812">Transmembrane</keyword>
<protein>
    <submittedName>
        <fullName evidence="2">Uncharacterized protein</fullName>
    </submittedName>
</protein>
<name>A0AAN8UQB2_9MAGN</name>
<sequence length="121" mass="13347">MKQSFGAYKGFYMAKEDPKDPLKGLDWKAIGEAAKENPGSSPVVKKRLPKKMREIPEYYFLPRRSIHSTILLYGTCIAAGVGAGMLVEVWIKKKVKDLVVFDAGEEDFIGDPLLGIGVGQT</sequence>
<dbReference type="PANTHER" id="PTHR36797:SF3">
    <property type="entry name" value="OS01G0258600 PROTEIN"/>
    <property type="match status" value="1"/>
</dbReference>
<accession>A0AAN8UQB2</accession>
<proteinExistence type="predicted"/>
<organism evidence="2 3">
    <name type="scientific">Dillenia turbinata</name>
    <dbReference type="NCBI Taxonomy" id="194707"/>
    <lineage>
        <taxon>Eukaryota</taxon>
        <taxon>Viridiplantae</taxon>
        <taxon>Streptophyta</taxon>
        <taxon>Embryophyta</taxon>
        <taxon>Tracheophyta</taxon>
        <taxon>Spermatophyta</taxon>
        <taxon>Magnoliopsida</taxon>
        <taxon>eudicotyledons</taxon>
        <taxon>Gunneridae</taxon>
        <taxon>Pentapetalae</taxon>
        <taxon>Dilleniales</taxon>
        <taxon>Dilleniaceae</taxon>
        <taxon>Dillenia</taxon>
    </lineage>
</organism>
<dbReference type="EMBL" id="JBAMMX010000021">
    <property type="protein sequence ID" value="KAK6919960.1"/>
    <property type="molecule type" value="Genomic_DNA"/>
</dbReference>
<evidence type="ECO:0000256" key="1">
    <source>
        <dbReference type="SAM" id="Phobius"/>
    </source>
</evidence>
<keyword evidence="1" id="KW-0472">Membrane</keyword>
<feature type="transmembrane region" description="Helical" evidence="1">
    <location>
        <begin position="70"/>
        <end position="91"/>
    </location>
</feature>
<comment type="caution">
    <text evidence="2">The sequence shown here is derived from an EMBL/GenBank/DDBJ whole genome shotgun (WGS) entry which is preliminary data.</text>
</comment>
<dbReference type="AlphaFoldDB" id="A0AAN8UQB2"/>
<keyword evidence="1" id="KW-1133">Transmembrane helix</keyword>
<evidence type="ECO:0000313" key="3">
    <source>
        <dbReference type="Proteomes" id="UP001370490"/>
    </source>
</evidence>
<reference evidence="2 3" key="1">
    <citation type="submission" date="2023-12" db="EMBL/GenBank/DDBJ databases">
        <title>A high-quality genome assembly for Dillenia turbinata (Dilleniales).</title>
        <authorList>
            <person name="Chanderbali A."/>
        </authorList>
    </citation>
    <scope>NUCLEOTIDE SEQUENCE [LARGE SCALE GENOMIC DNA]</scope>
    <source>
        <strain evidence="2">LSX21</strain>
        <tissue evidence="2">Leaf</tissue>
    </source>
</reference>
<evidence type="ECO:0000313" key="2">
    <source>
        <dbReference type="EMBL" id="KAK6919960.1"/>
    </source>
</evidence>
<dbReference type="PANTHER" id="PTHR36797">
    <property type="entry name" value="OS01G0258600 PROTEIN"/>
    <property type="match status" value="1"/>
</dbReference>
<dbReference type="Proteomes" id="UP001370490">
    <property type="component" value="Unassembled WGS sequence"/>
</dbReference>